<name>A0A6I2U2J9_9BACT</name>
<evidence type="ECO:0000313" key="1">
    <source>
        <dbReference type="EMBL" id="MST78818.1"/>
    </source>
</evidence>
<dbReference type="EMBL" id="VUNF01000053">
    <property type="protein sequence ID" value="MST78818.1"/>
    <property type="molecule type" value="Genomic_DNA"/>
</dbReference>
<reference evidence="1 2" key="1">
    <citation type="submission" date="2019-08" db="EMBL/GenBank/DDBJ databases">
        <title>In-depth cultivation of the pig gut microbiome towards novel bacterial diversity and tailored functional studies.</title>
        <authorList>
            <person name="Wylensek D."/>
            <person name="Hitch T.C.A."/>
            <person name="Clavel T."/>
        </authorList>
    </citation>
    <scope>NUCLEOTIDE SEQUENCE [LARGE SCALE GENOMIC DNA]</scope>
    <source>
        <strain evidence="1 2">LKV-178-WT-2C</strain>
    </source>
</reference>
<comment type="caution">
    <text evidence="1">The sequence shown here is derived from an EMBL/GenBank/DDBJ whole genome shotgun (WGS) entry which is preliminary data.</text>
</comment>
<organism evidence="1 2">
    <name type="scientific">Segatella copri</name>
    <dbReference type="NCBI Taxonomy" id="165179"/>
    <lineage>
        <taxon>Bacteria</taxon>
        <taxon>Pseudomonadati</taxon>
        <taxon>Bacteroidota</taxon>
        <taxon>Bacteroidia</taxon>
        <taxon>Bacteroidales</taxon>
        <taxon>Prevotellaceae</taxon>
        <taxon>Segatella</taxon>
    </lineage>
</organism>
<evidence type="ECO:0000313" key="2">
    <source>
        <dbReference type="Proteomes" id="UP000450161"/>
    </source>
</evidence>
<dbReference type="Proteomes" id="UP000450161">
    <property type="component" value="Unassembled WGS sequence"/>
</dbReference>
<dbReference type="AlphaFoldDB" id="A0A6I2U2J9"/>
<sequence length="175" mass="20782">MNKEERNTFRKEIIGKLEEQWAKNNRPEDDLFYYHPSEDKIVLSHALFWVMTQNIKGKVGKEKYLLLLRQYQEEMLEAYLTESEDFKDLLHYCNVIYNTLPVILRSMYDFRIHLDARKLAAITIVAGGYGGDMPEDQANDLLDDIDFYYNKVKCRKIEKLLPVLNKLVIEEQKLL</sequence>
<protein>
    <submittedName>
        <fullName evidence="1">Uncharacterized protein</fullName>
    </submittedName>
</protein>
<proteinExistence type="predicted"/>
<gene>
    <name evidence="1" type="ORF">FYJ72_14450</name>
</gene>
<accession>A0A6I2U2J9</accession>
<dbReference type="RefSeq" id="WP_154483383.1">
    <property type="nucleotide sequence ID" value="NZ_VUNF01000053.1"/>
</dbReference>